<reference evidence="5" key="3">
    <citation type="submission" date="2021-02" db="UniProtKB">
        <authorList>
            <consortium name="EnsemblMetazoa"/>
        </authorList>
    </citation>
    <scope>IDENTIFICATION</scope>
    <source>
        <strain evidence="5">USDA</strain>
    </source>
</reference>
<dbReference type="GO" id="GO:0003677">
    <property type="term" value="F:DNA binding"/>
    <property type="evidence" value="ECO:0007669"/>
    <property type="project" value="UniProtKB-UniRule"/>
</dbReference>
<dbReference type="PANTHER" id="PTHR48112">
    <property type="entry name" value="HIGH MOBILITY GROUP PROTEIN DSP1"/>
    <property type="match status" value="1"/>
</dbReference>
<dbReference type="CTD" id="8231903"/>
<dbReference type="EMBL" id="DS235354">
    <property type="protein sequence ID" value="EEB15078.1"/>
    <property type="molecule type" value="Genomic_DNA"/>
</dbReference>
<dbReference type="Pfam" id="PF00505">
    <property type="entry name" value="HMG_box"/>
    <property type="match status" value="1"/>
</dbReference>
<evidence type="ECO:0000313" key="5">
    <source>
        <dbReference type="EnsemblMetazoa" id="PHUM347240-PA"/>
    </source>
</evidence>
<evidence type="ECO:0000313" key="6">
    <source>
        <dbReference type="Proteomes" id="UP000009046"/>
    </source>
</evidence>
<evidence type="ECO:0000259" key="3">
    <source>
        <dbReference type="PROSITE" id="PS50118"/>
    </source>
</evidence>
<evidence type="ECO:0000256" key="1">
    <source>
        <dbReference type="ARBA" id="ARBA00023125"/>
    </source>
</evidence>
<proteinExistence type="predicted"/>
<dbReference type="VEuPathDB" id="VectorBase:PHUM347240"/>
<evidence type="ECO:0000256" key="2">
    <source>
        <dbReference type="PROSITE-ProRule" id="PRU00267"/>
    </source>
</evidence>
<dbReference type="Proteomes" id="UP000009046">
    <property type="component" value="Unassembled WGS sequence"/>
</dbReference>
<dbReference type="Gene3D" id="1.10.30.10">
    <property type="entry name" value="High mobility group box domain"/>
    <property type="match status" value="1"/>
</dbReference>
<keyword evidence="2" id="KW-0539">Nucleus</keyword>
<evidence type="ECO:0000313" key="4">
    <source>
        <dbReference type="EMBL" id="EEB15078.1"/>
    </source>
</evidence>
<keyword evidence="6" id="KW-1185">Reference proteome</keyword>
<sequence length="132" mass="15603">MDVWILSRDLNYARQSGNTCRKMKRKNIGKCPRRMPLELKMTKRKKDPGAPLRPLSAYMWFCKRNWKKVAKANPGKGTSKVVQLLARMWTSSTEDKKKIYEEYAECDKKFYDIEKEKYLKQKKAIKLKGGHI</sequence>
<reference evidence="4" key="1">
    <citation type="submission" date="2007-04" db="EMBL/GenBank/DDBJ databases">
        <title>Annotation of Pediculus humanus corporis strain USDA.</title>
        <authorList>
            <person name="Kirkness E."/>
            <person name="Hannick L."/>
            <person name="Hass B."/>
            <person name="Bruggner R."/>
            <person name="Lawson D."/>
            <person name="Bidwell S."/>
            <person name="Joardar V."/>
            <person name="Caler E."/>
            <person name="Walenz B."/>
            <person name="Inman J."/>
            <person name="Schobel S."/>
            <person name="Galinsky K."/>
            <person name="Amedeo P."/>
            <person name="Strausberg R."/>
        </authorList>
    </citation>
    <scope>NUCLEOTIDE SEQUENCE</scope>
    <source>
        <strain evidence="4">USDA</strain>
    </source>
</reference>
<dbReference type="STRING" id="121224.E0VNX2"/>
<dbReference type="OrthoDB" id="498543at2759"/>
<dbReference type="SUPFAM" id="SSF47095">
    <property type="entry name" value="HMG-box"/>
    <property type="match status" value="1"/>
</dbReference>
<dbReference type="SMART" id="SM00398">
    <property type="entry name" value="HMG"/>
    <property type="match status" value="1"/>
</dbReference>
<dbReference type="EnsemblMetazoa" id="PHUM347240-RA">
    <property type="protein sequence ID" value="PHUM347240-PA"/>
    <property type="gene ID" value="PHUM347240"/>
</dbReference>
<gene>
    <name evidence="5" type="primary">8231903</name>
    <name evidence="4" type="ORF">Phum_PHUM347240</name>
</gene>
<dbReference type="PANTHER" id="PTHR48112:SF22">
    <property type="entry name" value="MITOCHONDRIAL TRANSCRIPTION FACTOR A, ISOFORM B"/>
    <property type="match status" value="1"/>
</dbReference>
<dbReference type="InParanoid" id="E0VNX2"/>
<name>E0VNX2_PEDHC</name>
<dbReference type="RefSeq" id="XP_002427816.1">
    <property type="nucleotide sequence ID" value="XM_002427771.1"/>
</dbReference>
<dbReference type="PROSITE" id="PS50118">
    <property type="entry name" value="HMG_BOX_2"/>
    <property type="match status" value="1"/>
</dbReference>
<accession>E0VNX2</accession>
<dbReference type="EMBL" id="AAZO01004043">
    <property type="status" value="NOT_ANNOTATED_CDS"/>
    <property type="molecule type" value="Genomic_DNA"/>
</dbReference>
<dbReference type="AlphaFoldDB" id="E0VNX2"/>
<dbReference type="InterPro" id="IPR009071">
    <property type="entry name" value="HMG_box_dom"/>
</dbReference>
<dbReference type="InterPro" id="IPR036910">
    <property type="entry name" value="HMG_box_dom_sf"/>
</dbReference>
<keyword evidence="1 2" id="KW-0238">DNA-binding</keyword>
<dbReference type="KEGG" id="phu:Phum_PHUM347240"/>
<protein>
    <submittedName>
        <fullName evidence="4 5">Nonhistone chromosomal protein, putative</fullName>
    </submittedName>
</protein>
<feature type="domain" description="HMG box" evidence="3">
    <location>
        <begin position="51"/>
        <end position="119"/>
    </location>
</feature>
<feature type="DNA-binding region" description="HMG box" evidence="2">
    <location>
        <begin position="51"/>
        <end position="119"/>
    </location>
</feature>
<dbReference type="HOGENOM" id="CLU_1919561_0_0_1"/>
<organism>
    <name type="scientific">Pediculus humanus subsp. corporis</name>
    <name type="common">Body louse</name>
    <dbReference type="NCBI Taxonomy" id="121224"/>
    <lineage>
        <taxon>Eukaryota</taxon>
        <taxon>Metazoa</taxon>
        <taxon>Ecdysozoa</taxon>
        <taxon>Arthropoda</taxon>
        <taxon>Hexapoda</taxon>
        <taxon>Insecta</taxon>
        <taxon>Pterygota</taxon>
        <taxon>Neoptera</taxon>
        <taxon>Paraneoptera</taxon>
        <taxon>Psocodea</taxon>
        <taxon>Troctomorpha</taxon>
        <taxon>Phthiraptera</taxon>
        <taxon>Anoplura</taxon>
        <taxon>Pediculidae</taxon>
        <taxon>Pediculus</taxon>
    </lineage>
</organism>
<dbReference type="eggNOG" id="KOG0381">
    <property type="taxonomic scope" value="Eukaryota"/>
</dbReference>
<reference evidence="4" key="2">
    <citation type="submission" date="2007-04" db="EMBL/GenBank/DDBJ databases">
        <title>The genome of the human body louse.</title>
        <authorList>
            <consortium name="The Human Body Louse Genome Consortium"/>
            <person name="Kirkness E."/>
            <person name="Walenz B."/>
            <person name="Hass B."/>
            <person name="Bruggner R."/>
            <person name="Strausberg R."/>
        </authorList>
    </citation>
    <scope>NUCLEOTIDE SEQUENCE</scope>
    <source>
        <strain evidence="4">USDA</strain>
    </source>
</reference>
<dbReference type="GeneID" id="8231903"/>
<dbReference type="GO" id="GO:0005634">
    <property type="term" value="C:nucleus"/>
    <property type="evidence" value="ECO:0007669"/>
    <property type="project" value="UniProtKB-UniRule"/>
</dbReference>
<dbReference type="InterPro" id="IPR050342">
    <property type="entry name" value="HMGB"/>
</dbReference>